<dbReference type="Proteomes" id="UP001152622">
    <property type="component" value="Chromosome 1"/>
</dbReference>
<dbReference type="EMBL" id="JAINUF010000001">
    <property type="protein sequence ID" value="KAJ8380994.1"/>
    <property type="molecule type" value="Genomic_DNA"/>
</dbReference>
<evidence type="ECO:0000313" key="2">
    <source>
        <dbReference type="EMBL" id="KAJ8380994.1"/>
    </source>
</evidence>
<keyword evidence="3" id="KW-1185">Reference proteome</keyword>
<feature type="compositionally biased region" description="Basic and acidic residues" evidence="1">
    <location>
        <begin position="200"/>
        <end position="209"/>
    </location>
</feature>
<feature type="compositionally biased region" description="Low complexity" evidence="1">
    <location>
        <begin position="181"/>
        <end position="199"/>
    </location>
</feature>
<reference evidence="2" key="1">
    <citation type="journal article" date="2023" name="Science">
        <title>Genome structures resolve the early diversification of teleost fishes.</title>
        <authorList>
            <person name="Parey E."/>
            <person name="Louis A."/>
            <person name="Montfort J."/>
            <person name="Bouchez O."/>
            <person name="Roques C."/>
            <person name="Iampietro C."/>
            <person name="Lluch J."/>
            <person name="Castinel A."/>
            <person name="Donnadieu C."/>
            <person name="Desvignes T."/>
            <person name="Floi Bucao C."/>
            <person name="Jouanno E."/>
            <person name="Wen M."/>
            <person name="Mejri S."/>
            <person name="Dirks R."/>
            <person name="Jansen H."/>
            <person name="Henkel C."/>
            <person name="Chen W.J."/>
            <person name="Zahm M."/>
            <person name="Cabau C."/>
            <person name="Klopp C."/>
            <person name="Thompson A.W."/>
            <person name="Robinson-Rechavi M."/>
            <person name="Braasch I."/>
            <person name="Lecointre G."/>
            <person name="Bobe J."/>
            <person name="Postlethwait J.H."/>
            <person name="Berthelot C."/>
            <person name="Roest Crollius H."/>
            <person name="Guiguen Y."/>
        </authorList>
    </citation>
    <scope>NUCLEOTIDE SEQUENCE</scope>
    <source>
        <strain evidence="2">WJC10195</strain>
    </source>
</reference>
<dbReference type="AlphaFoldDB" id="A0A9Q1GCI1"/>
<proteinExistence type="predicted"/>
<accession>A0A9Q1GCI1</accession>
<sequence length="276" mass="28692">MGGGFVLERAGQTRSLITGPGWAAACGAASAVKSRVTSVSAPALPSRAPPLSAGAARRRLVLKPSRRLPRRRFFLSLFGYRLSGRRRYSPKQSHRSKHQHKGPKVGAFPRGPVRPPARGPSARLRGPELPPPRPGTRGAGGTPAGWAPRRAGGGAETAPAWEAGGPRKPDGPVSQIPRAVAGSSSSLPARGSPSRSLSSDSERGPRSELSHPLPLQASSFAGRLGQPPRGPPLPAHVQPKERLPAALAPHCRTAGPRPAGRLRPRPSVPSGSPGDN</sequence>
<comment type="caution">
    <text evidence="2">The sequence shown here is derived from an EMBL/GenBank/DDBJ whole genome shotgun (WGS) entry which is preliminary data.</text>
</comment>
<evidence type="ECO:0000256" key="1">
    <source>
        <dbReference type="SAM" id="MobiDB-lite"/>
    </source>
</evidence>
<protein>
    <submittedName>
        <fullName evidence="2">Uncharacterized protein</fullName>
    </submittedName>
</protein>
<organism evidence="2 3">
    <name type="scientific">Synaphobranchus kaupii</name>
    <name type="common">Kaup's arrowtooth eel</name>
    <dbReference type="NCBI Taxonomy" id="118154"/>
    <lineage>
        <taxon>Eukaryota</taxon>
        <taxon>Metazoa</taxon>
        <taxon>Chordata</taxon>
        <taxon>Craniata</taxon>
        <taxon>Vertebrata</taxon>
        <taxon>Euteleostomi</taxon>
        <taxon>Actinopterygii</taxon>
        <taxon>Neopterygii</taxon>
        <taxon>Teleostei</taxon>
        <taxon>Anguilliformes</taxon>
        <taxon>Synaphobranchidae</taxon>
        <taxon>Synaphobranchus</taxon>
    </lineage>
</organism>
<feature type="region of interest" description="Disordered" evidence="1">
    <location>
        <begin position="86"/>
        <end position="276"/>
    </location>
</feature>
<feature type="compositionally biased region" description="Basic residues" evidence="1">
    <location>
        <begin position="86"/>
        <end position="103"/>
    </location>
</feature>
<evidence type="ECO:0000313" key="3">
    <source>
        <dbReference type="Proteomes" id="UP001152622"/>
    </source>
</evidence>
<name>A0A9Q1GCI1_SYNKA</name>
<gene>
    <name evidence="2" type="ORF">SKAU_G00017720</name>
</gene>